<evidence type="ECO:0000259" key="9">
    <source>
        <dbReference type="Pfam" id="PF02687"/>
    </source>
</evidence>
<sequence>MTSLIKDFAYALRGWSSQPVVAVVAALSLALGLGVNAAIFSLYEQVMLRPLPVEQPHQLVNFSAPGPKPGSTSNNDAGPREHILSLPMLRDLAASPAPLEGVAGHRGIDVGLGFAGESQPGEGLLVSGQYFELLRLAPQAGRLIGPADDSGAGDARIVVLSDRFWRERLGGDPGVLGQTLRVNGQPLEIVGIAPPGFHGTTLTSPTDVFLPIGLRWALLPQQRNDREDRNSYWVYAFGRLPEGVEAAHAEAALNTLYQRLVREVELPALSFGDAGQREAFAAKTLQLLPGFQGQSSITARAGTGLSMLWAIAGLVLLIACLNVANLLLARGVARSGELALRASIGASRGRLLRQLFAESLALALLGGLASLPVAAATLGLMARLLPNTATASLDLALNLPVVGFALLLALCSTLLFGLLPAWRQSRVPPMQALRQGDSRGGSRFATRFRQTLATAQIALSMASLVLAGLFAQSLYNLQRAEPGLDIEAVASFSVAPRRNGYGAEQADAFYSRLEERLAAVPGALSVTSSMVPLLSGSDWGTNVEVEGRERERGDDHSYYNEIGLNFFDTLGVRLLAGRDFAASDTGERPRVAIVNQRFAEKFGLGREAVGKRMGLGSGNVELDIEIVGIVAGSSYDSIRDQGKEQFFLPRRQTGGHPQMLFYVRAAQAPEALLQSLRAAVAELDPQLPVENLETLSQRVRQSTAMERVLSLFTGSFAVLATLLAAVGLYGVVSYGLNQRLREFGLRLALGAPPERLRRMVFAQVGRMATIGLLLGLGAALAAARSAESLLFGLSAHDPRVVFGALAVLLAAALGAALVPARRAGRIDPMQALRHD</sequence>
<keyword evidence="3 8" id="KW-0812">Transmembrane</keyword>
<gene>
    <name evidence="11" type="ORF">M0G41_07645</name>
</gene>
<dbReference type="PANTHER" id="PTHR30572:SF4">
    <property type="entry name" value="ABC TRANSPORTER PERMEASE YTRF"/>
    <property type="match status" value="1"/>
</dbReference>
<feature type="transmembrane region" description="Helical" evidence="8">
    <location>
        <begin position="360"/>
        <end position="381"/>
    </location>
</feature>
<dbReference type="EMBL" id="JALNMH010000005">
    <property type="protein sequence ID" value="MCK7593538.1"/>
    <property type="molecule type" value="Genomic_DNA"/>
</dbReference>
<evidence type="ECO:0000256" key="5">
    <source>
        <dbReference type="ARBA" id="ARBA00023136"/>
    </source>
</evidence>
<dbReference type="RefSeq" id="WP_248207228.1">
    <property type="nucleotide sequence ID" value="NZ_JALNMH010000005.1"/>
</dbReference>
<feature type="region of interest" description="Disordered" evidence="7">
    <location>
        <begin position="61"/>
        <end position="80"/>
    </location>
</feature>
<evidence type="ECO:0000256" key="8">
    <source>
        <dbReference type="SAM" id="Phobius"/>
    </source>
</evidence>
<dbReference type="NCBIfam" id="TIGR03434">
    <property type="entry name" value="ADOP"/>
    <property type="match status" value="1"/>
</dbReference>
<dbReference type="InterPro" id="IPR050250">
    <property type="entry name" value="Macrolide_Exporter_MacB"/>
</dbReference>
<dbReference type="PANTHER" id="PTHR30572">
    <property type="entry name" value="MEMBRANE COMPONENT OF TRANSPORTER-RELATED"/>
    <property type="match status" value="1"/>
</dbReference>
<feature type="transmembrane region" description="Helical" evidence="8">
    <location>
        <begin position="708"/>
        <end position="732"/>
    </location>
</feature>
<evidence type="ECO:0000256" key="3">
    <source>
        <dbReference type="ARBA" id="ARBA00022692"/>
    </source>
</evidence>
<proteinExistence type="inferred from homology"/>
<comment type="similarity">
    <text evidence="6">Belongs to the ABC-4 integral membrane protein family.</text>
</comment>
<evidence type="ECO:0000256" key="4">
    <source>
        <dbReference type="ARBA" id="ARBA00022989"/>
    </source>
</evidence>
<evidence type="ECO:0000256" key="6">
    <source>
        <dbReference type="ARBA" id="ARBA00038076"/>
    </source>
</evidence>
<evidence type="ECO:0000256" key="7">
    <source>
        <dbReference type="SAM" id="MobiDB-lite"/>
    </source>
</evidence>
<feature type="transmembrane region" description="Helical" evidence="8">
    <location>
        <begin position="452"/>
        <end position="471"/>
    </location>
</feature>
<comment type="subcellular location">
    <subcellularLocation>
        <location evidence="1">Cell membrane</location>
        <topology evidence="1">Multi-pass membrane protein</topology>
    </subcellularLocation>
</comment>
<reference evidence="11" key="1">
    <citation type="submission" date="2022-04" db="EMBL/GenBank/DDBJ databases">
        <title>Lysobacter sp. CAU 1642 isolated from sea sand.</title>
        <authorList>
            <person name="Kim W."/>
        </authorList>
    </citation>
    <scope>NUCLEOTIDE SEQUENCE</scope>
    <source>
        <strain evidence="11">CAU 1642</strain>
    </source>
</reference>
<keyword evidence="4 8" id="KW-1133">Transmembrane helix</keyword>
<feature type="transmembrane region" description="Helical" evidence="8">
    <location>
        <begin position="802"/>
        <end position="820"/>
    </location>
</feature>
<evidence type="ECO:0000259" key="10">
    <source>
        <dbReference type="Pfam" id="PF12704"/>
    </source>
</evidence>
<evidence type="ECO:0000313" key="12">
    <source>
        <dbReference type="Proteomes" id="UP001431449"/>
    </source>
</evidence>
<keyword evidence="2" id="KW-1003">Cell membrane</keyword>
<keyword evidence="5 8" id="KW-0472">Membrane</keyword>
<protein>
    <submittedName>
        <fullName evidence="11">ABC transporter permease</fullName>
    </submittedName>
</protein>
<feature type="domain" description="MacB-like periplasmic core" evidence="10">
    <location>
        <begin position="453"/>
        <end position="678"/>
    </location>
</feature>
<organism evidence="11 12">
    <name type="scientific">Pseudomarimonas salicorniae</name>
    <dbReference type="NCBI Taxonomy" id="2933270"/>
    <lineage>
        <taxon>Bacteria</taxon>
        <taxon>Pseudomonadati</taxon>
        <taxon>Pseudomonadota</taxon>
        <taxon>Gammaproteobacteria</taxon>
        <taxon>Lysobacterales</taxon>
        <taxon>Lysobacteraceae</taxon>
        <taxon>Pseudomarimonas</taxon>
    </lineage>
</organism>
<feature type="domain" description="MacB-like periplasmic core" evidence="10">
    <location>
        <begin position="23"/>
        <end position="255"/>
    </location>
</feature>
<name>A0ABT0GG75_9GAMM</name>
<evidence type="ECO:0000313" key="11">
    <source>
        <dbReference type="EMBL" id="MCK7593538.1"/>
    </source>
</evidence>
<feature type="domain" description="ABC3 transporter permease C-terminal" evidence="9">
    <location>
        <begin position="310"/>
        <end position="429"/>
    </location>
</feature>
<dbReference type="Pfam" id="PF12704">
    <property type="entry name" value="MacB_PCD"/>
    <property type="match status" value="2"/>
</dbReference>
<feature type="domain" description="ABC3 transporter permease C-terminal" evidence="9">
    <location>
        <begin position="715"/>
        <end position="828"/>
    </location>
</feature>
<feature type="transmembrane region" description="Helical" evidence="8">
    <location>
        <begin position="401"/>
        <end position="422"/>
    </location>
</feature>
<keyword evidence="12" id="KW-1185">Reference proteome</keyword>
<feature type="transmembrane region" description="Helical" evidence="8">
    <location>
        <begin position="20"/>
        <end position="43"/>
    </location>
</feature>
<feature type="transmembrane region" description="Helical" evidence="8">
    <location>
        <begin position="307"/>
        <end position="328"/>
    </location>
</feature>
<feature type="transmembrane region" description="Helical" evidence="8">
    <location>
        <begin position="764"/>
        <end position="782"/>
    </location>
</feature>
<dbReference type="InterPro" id="IPR025857">
    <property type="entry name" value="MacB_PCD"/>
</dbReference>
<evidence type="ECO:0000256" key="2">
    <source>
        <dbReference type="ARBA" id="ARBA00022475"/>
    </source>
</evidence>
<dbReference type="InterPro" id="IPR017800">
    <property type="entry name" value="ADOP"/>
</dbReference>
<comment type="caution">
    <text evidence="11">The sequence shown here is derived from an EMBL/GenBank/DDBJ whole genome shotgun (WGS) entry which is preliminary data.</text>
</comment>
<accession>A0ABT0GG75</accession>
<dbReference type="Pfam" id="PF02687">
    <property type="entry name" value="FtsX"/>
    <property type="match status" value="2"/>
</dbReference>
<evidence type="ECO:0000256" key="1">
    <source>
        <dbReference type="ARBA" id="ARBA00004651"/>
    </source>
</evidence>
<dbReference type="InterPro" id="IPR003838">
    <property type="entry name" value="ABC3_permease_C"/>
</dbReference>
<dbReference type="Proteomes" id="UP001431449">
    <property type="component" value="Unassembled WGS sequence"/>
</dbReference>